<reference evidence="2" key="1">
    <citation type="submission" date="2018-05" db="EMBL/GenBank/DDBJ databases">
        <authorList>
            <person name="Lanie J.A."/>
            <person name="Ng W.-L."/>
            <person name="Kazmierczak K.M."/>
            <person name="Andrzejewski T.M."/>
            <person name="Davidsen T.M."/>
            <person name="Wayne K.J."/>
            <person name="Tettelin H."/>
            <person name="Glass J.I."/>
            <person name="Rusch D."/>
            <person name="Podicherti R."/>
            <person name="Tsui H.-C.T."/>
            <person name="Winkler M.E."/>
        </authorList>
    </citation>
    <scope>NUCLEOTIDE SEQUENCE</scope>
</reference>
<dbReference type="Pfam" id="PF04015">
    <property type="entry name" value="DUF362"/>
    <property type="match status" value="1"/>
</dbReference>
<proteinExistence type="predicted"/>
<feature type="domain" description="DUF362" evidence="1">
    <location>
        <begin position="65"/>
        <end position="216"/>
    </location>
</feature>
<dbReference type="Gene3D" id="3.40.50.11440">
    <property type="match status" value="1"/>
</dbReference>
<gene>
    <name evidence="2" type="ORF">METZ01_LOCUS282822</name>
</gene>
<evidence type="ECO:0000313" key="2">
    <source>
        <dbReference type="EMBL" id="SVC29968.1"/>
    </source>
</evidence>
<dbReference type="InterPro" id="IPR007160">
    <property type="entry name" value="DUF362"/>
</dbReference>
<accession>A0A382KZ64</accession>
<dbReference type="EMBL" id="UINC01083856">
    <property type="protein sequence ID" value="SVC29968.1"/>
    <property type="molecule type" value="Genomic_DNA"/>
</dbReference>
<dbReference type="AlphaFoldDB" id="A0A382KZ64"/>
<evidence type="ECO:0000259" key="1">
    <source>
        <dbReference type="Pfam" id="PF04015"/>
    </source>
</evidence>
<feature type="non-terminal residue" evidence="2">
    <location>
        <position position="269"/>
    </location>
</feature>
<organism evidence="2">
    <name type="scientific">marine metagenome</name>
    <dbReference type="NCBI Taxonomy" id="408172"/>
    <lineage>
        <taxon>unclassified sequences</taxon>
        <taxon>metagenomes</taxon>
        <taxon>ecological metagenomes</taxon>
    </lineage>
</organism>
<sequence>MDLDYLYRNVELPPLAKVRRRFQTDSISDLAGTILETMEQSKISERLEEGSTVAVGVGSRGVHHLPEIVRAVIDWFKASKTLPFIFPAMGSHGGGTSEGQIELLKTLGVTSESAGCPILSDIDAVEIGDYQTGFGNELKVYFDSHAHGADTVFFLSRIKPHPGFTAKHESGFCKMLAIGCGKHLAAETCHRLGYQYFPEVMVGMAKVALENMPQIIGALAIVENAVHETALLECVPREKLFERDAEILDYARTCMPDLPLNQMHALVID</sequence>
<protein>
    <recommendedName>
        <fullName evidence="1">DUF362 domain-containing protein</fullName>
    </recommendedName>
</protein>
<name>A0A382KZ64_9ZZZZ</name>